<keyword evidence="4" id="KW-1185">Reference proteome</keyword>
<evidence type="ECO:0000259" key="2">
    <source>
        <dbReference type="Pfam" id="PF00590"/>
    </source>
</evidence>
<feature type="domain" description="Tetrapyrrole methylase" evidence="2">
    <location>
        <begin position="20"/>
        <end position="233"/>
    </location>
</feature>
<dbReference type="SUPFAM" id="SSF53790">
    <property type="entry name" value="Tetrapyrrole methylase"/>
    <property type="match status" value="1"/>
</dbReference>
<accession>A0A255YYW2</accession>
<evidence type="ECO:0000256" key="1">
    <source>
        <dbReference type="SAM" id="MobiDB-lite"/>
    </source>
</evidence>
<sequence length="564" mass="62943">MPNSIDVSKPLVAGQTHGSLTVVGTGIRSISHFTQEAIGHIRDADAVFFAVPDGVTASFIRDLNPDAYNLALHYGEDKRRLVTYVQMAEIILRAVREGKRVTAVFYGHPGFFVSPARRALNIARKEGHRTEMLPGISSTDYLFADLRIDPAVSGCQILEASDMLLRNRPVVTSSHVVLLQVGSVGDSYYSVKGFKNNKRAILFERLIELYGENHPSYHYVGATFPGMESQIVRRPLKAYRDPAVRASVHSACTFYLPPKDILPLDQEMAEKLGMGLPASSSTRPGDALPPSRTGDYGLFELDAIARLDREGLGGRERMPSKALFRVLAQMATNPDATDAYRRDSKTYVSLFSGLTIEEKSALAQRSAPALHAVALQIDRAVSDASGAQSPVLSAGQKHTAVGQQPVDTPPLVTPTSASHAEQHETEQHEAEQHVTEQHETEQHEAEQHVTEQHETEQHEAEQHVTAQHDTEQHETEQHEAEQHVTEQHETEQHEAEQHVTEQHETEQHEAEQHVTEQHETEQHVTEQHVTEQHETEQHVTEQHVTEQHDAMEQHDVLEQHVTDK</sequence>
<name>A0A255YYW2_9PROT</name>
<dbReference type="InterPro" id="IPR014777">
    <property type="entry name" value="4pyrrole_Mease_sub1"/>
</dbReference>
<feature type="compositionally biased region" description="Basic and acidic residues" evidence="1">
    <location>
        <begin position="420"/>
        <end position="564"/>
    </location>
</feature>
<dbReference type="CDD" id="cd19916">
    <property type="entry name" value="OphMA_like"/>
    <property type="match status" value="1"/>
</dbReference>
<dbReference type="OrthoDB" id="1459304at2"/>
<dbReference type="AlphaFoldDB" id="A0A255YYW2"/>
<dbReference type="RefSeq" id="WP_094457052.1">
    <property type="nucleotide sequence ID" value="NZ_NOXU01000030.1"/>
</dbReference>
<evidence type="ECO:0000313" key="3">
    <source>
        <dbReference type="EMBL" id="OYQ33610.1"/>
    </source>
</evidence>
<protein>
    <recommendedName>
        <fullName evidence="2">Tetrapyrrole methylase domain-containing protein</fullName>
    </recommendedName>
</protein>
<dbReference type="Proteomes" id="UP000216998">
    <property type="component" value="Unassembled WGS sequence"/>
</dbReference>
<dbReference type="InterPro" id="IPR035996">
    <property type="entry name" value="4pyrrol_Methylase_sf"/>
</dbReference>
<organism evidence="3 4">
    <name type="scientific">Niveispirillum lacus</name>
    <dbReference type="NCBI Taxonomy" id="1981099"/>
    <lineage>
        <taxon>Bacteria</taxon>
        <taxon>Pseudomonadati</taxon>
        <taxon>Pseudomonadota</taxon>
        <taxon>Alphaproteobacteria</taxon>
        <taxon>Rhodospirillales</taxon>
        <taxon>Azospirillaceae</taxon>
        <taxon>Niveispirillum</taxon>
    </lineage>
</organism>
<dbReference type="EMBL" id="NOXU01000030">
    <property type="protein sequence ID" value="OYQ33610.1"/>
    <property type="molecule type" value="Genomic_DNA"/>
</dbReference>
<evidence type="ECO:0000313" key="4">
    <source>
        <dbReference type="Proteomes" id="UP000216998"/>
    </source>
</evidence>
<proteinExistence type="predicted"/>
<dbReference type="GO" id="GO:0008168">
    <property type="term" value="F:methyltransferase activity"/>
    <property type="evidence" value="ECO:0007669"/>
    <property type="project" value="InterPro"/>
</dbReference>
<comment type="caution">
    <text evidence="3">The sequence shown here is derived from an EMBL/GenBank/DDBJ whole genome shotgun (WGS) entry which is preliminary data.</text>
</comment>
<dbReference type="InterPro" id="IPR000878">
    <property type="entry name" value="4pyrrol_Mease"/>
</dbReference>
<gene>
    <name evidence="3" type="ORF">CHU95_14630</name>
</gene>
<feature type="region of interest" description="Disordered" evidence="1">
    <location>
        <begin position="388"/>
        <end position="564"/>
    </location>
</feature>
<reference evidence="3 4" key="1">
    <citation type="submission" date="2017-07" db="EMBL/GenBank/DDBJ databases">
        <title>Niveispirillum cyanobacteriorum sp. nov., isolated from cyanobacterial aggregates in a eutrophic lake.</title>
        <authorList>
            <person name="Cai H."/>
        </authorList>
    </citation>
    <scope>NUCLEOTIDE SEQUENCE [LARGE SCALE GENOMIC DNA]</scope>
    <source>
        <strain evidence="4">TH1-14</strain>
    </source>
</reference>
<dbReference type="Pfam" id="PF00590">
    <property type="entry name" value="TP_methylase"/>
    <property type="match status" value="1"/>
</dbReference>
<dbReference type="Gene3D" id="3.40.1010.10">
    <property type="entry name" value="Cobalt-precorrin-4 Transmethylase, Domain 1"/>
    <property type="match status" value="1"/>
</dbReference>